<dbReference type="RefSeq" id="WP_241062703.1">
    <property type="nucleotide sequence ID" value="NZ_JAKWJU010000002.1"/>
</dbReference>
<dbReference type="EMBL" id="JAKWJU010000002">
    <property type="protein sequence ID" value="MCH6163838.1"/>
    <property type="molecule type" value="Genomic_DNA"/>
</dbReference>
<feature type="region of interest" description="Disordered" evidence="1">
    <location>
        <begin position="1"/>
        <end position="20"/>
    </location>
</feature>
<proteinExistence type="predicted"/>
<reference evidence="2" key="2">
    <citation type="journal article" date="2023" name="Int. J. Syst. Evol. Microbiol.">
        <title>Streptomyces marispadix sp. nov., isolated from marine beach sediment of the Northern Coast of Portugal.</title>
        <authorList>
            <person name="dos Santos J.D.N."/>
            <person name="Vitorino I.R."/>
            <person name="Kallscheuer N."/>
            <person name="Srivastava A."/>
            <person name="Krautwurst S."/>
            <person name="Marz M."/>
            <person name="Jogler C."/>
            <person name="Lobo Da Cunha A."/>
            <person name="Catita J."/>
            <person name="Goncalves H."/>
            <person name="Gonzalez I."/>
            <person name="Reyes F."/>
            <person name="Lage O.M."/>
        </authorList>
    </citation>
    <scope>NUCLEOTIDE SEQUENCE</scope>
    <source>
        <strain evidence="2">M600PL45_2</strain>
    </source>
</reference>
<protein>
    <submittedName>
        <fullName evidence="2">Dihydrodiol dehydrogenase</fullName>
    </submittedName>
</protein>
<reference evidence="2" key="1">
    <citation type="submission" date="2022-03" db="EMBL/GenBank/DDBJ databases">
        <authorList>
            <person name="Santos J.D.N."/>
            <person name="Kallscheuer N."/>
            <person name="Jogler C."/>
            <person name="Lage O.M."/>
        </authorList>
    </citation>
    <scope>NUCLEOTIDE SEQUENCE</scope>
    <source>
        <strain evidence="2">M600PL45_2</strain>
    </source>
</reference>
<comment type="caution">
    <text evidence="2">The sequence shown here is derived from an EMBL/GenBank/DDBJ whole genome shotgun (WGS) entry which is preliminary data.</text>
</comment>
<accession>A0ABS9T5X4</accession>
<keyword evidence="3" id="KW-1185">Reference proteome</keyword>
<dbReference type="Proteomes" id="UP001166784">
    <property type="component" value="Unassembled WGS sequence"/>
</dbReference>
<gene>
    <name evidence="2" type="ORF">MMA15_26585</name>
</gene>
<evidence type="ECO:0000256" key="1">
    <source>
        <dbReference type="SAM" id="MobiDB-lite"/>
    </source>
</evidence>
<name>A0ABS9T5X4_9ACTN</name>
<organism evidence="2 3">
    <name type="scientific">Streptomyces marispadix</name>
    <dbReference type="NCBI Taxonomy" id="2922868"/>
    <lineage>
        <taxon>Bacteria</taxon>
        <taxon>Bacillati</taxon>
        <taxon>Actinomycetota</taxon>
        <taxon>Actinomycetes</taxon>
        <taxon>Kitasatosporales</taxon>
        <taxon>Streptomycetaceae</taxon>
        <taxon>Streptomyces</taxon>
    </lineage>
</organism>
<feature type="compositionally biased region" description="Basic and acidic residues" evidence="1">
    <location>
        <begin position="8"/>
        <end position="19"/>
    </location>
</feature>
<evidence type="ECO:0000313" key="2">
    <source>
        <dbReference type="EMBL" id="MCH6163838.1"/>
    </source>
</evidence>
<evidence type="ECO:0000313" key="3">
    <source>
        <dbReference type="Proteomes" id="UP001166784"/>
    </source>
</evidence>
<sequence length="93" mass="10648">MNPDESEDERHEGERHEGEQDIVIANEFAYVVVRKVSTRNGDRLEIVSPRLHYSIRLDALILESLTWQRPDALSTFLEDPHGPTEGHHTTEGT</sequence>